<name>A0AAD4L6C6_9EURO</name>
<sequence>MRSFEPQYGILVLCLVAATVLASVDPTYDPSYNFRPQNVTGLVGIYDWIGSYYNATTTVEYTPLIGSTVNFSYSSVLAITQPGKNDHTHNPVSLVLGFWSSGFNFSTIPIDYAWTYEPPNGGIICSSNPEYMYRGTENSTITEPYFNLSLAETKSAPYNLSSILNSTDGQTLYSNLTSCDTSMLRNEWEVVIITDEWWNNVGWDWTYPVLNLQFDNSTANLTLDGYFIAYPYVLTNVSLSNTTREIDEAYAVQGKFKIRFSGVVDNYHSDVLVEDSPTPEWLRSVGFNNNSLNIGYNKASRSYGDHKLPENRSIDAIPDMVNSIIRLLFPEAWASWDDYAVPGGTFRENCFSEPESSRLHPSHHKAQYTWKAEQAELPFYGKESVEE</sequence>
<dbReference type="EMBL" id="JAJTJA010000001">
    <property type="protein sequence ID" value="KAH8705946.1"/>
    <property type="molecule type" value="Genomic_DNA"/>
</dbReference>
<keyword evidence="1" id="KW-0732">Signal</keyword>
<reference evidence="2" key="1">
    <citation type="submission" date="2021-12" db="EMBL/GenBank/DDBJ databases">
        <title>Convergent genome expansion in fungi linked to evolution of root-endophyte symbiosis.</title>
        <authorList>
            <consortium name="DOE Joint Genome Institute"/>
            <person name="Ke Y.-H."/>
            <person name="Bonito G."/>
            <person name="Liao H.-L."/>
            <person name="Looney B."/>
            <person name="Rojas-Flechas A."/>
            <person name="Nash J."/>
            <person name="Hameed K."/>
            <person name="Schadt C."/>
            <person name="Martin F."/>
            <person name="Crous P.W."/>
            <person name="Miettinen O."/>
            <person name="Magnuson J.K."/>
            <person name="Labbe J."/>
            <person name="Jacobson D."/>
            <person name="Doktycz M.J."/>
            <person name="Veneault-Fourrey C."/>
            <person name="Kuo A."/>
            <person name="Mondo S."/>
            <person name="Calhoun S."/>
            <person name="Riley R."/>
            <person name="Ohm R."/>
            <person name="LaButti K."/>
            <person name="Andreopoulos B."/>
            <person name="Pangilinan J."/>
            <person name="Nolan M."/>
            <person name="Tritt A."/>
            <person name="Clum A."/>
            <person name="Lipzen A."/>
            <person name="Daum C."/>
            <person name="Barry K."/>
            <person name="Grigoriev I.V."/>
            <person name="Vilgalys R."/>
        </authorList>
    </citation>
    <scope>NUCLEOTIDE SEQUENCE</scope>
    <source>
        <strain evidence="2">PMI_201</strain>
    </source>
</reference>
<accession>A0AAD4L6C6</accession>
<dbReference type="RefSeq" id="XP_046078567.1">
    <property type="nucleotide sequence ID" value="XM_046213514.1"/>
</dbReference>
<keyword evidence="3" id="KW-1185">Reference proteome</keyword>
<dbReference type="GeneID" id="70243801"/>
<comment type="caution">
    <text evidence="2">The sequence shown here is derived from an EMBL/GenBank/DDBJ whole genome shotgun (WGS) entry which is preliminary data.</text>
</comment>
<protein>
    <submittedName>
        <fullName evidence="2">Uncharacterized protein</fullName>
    </submittedName>
</protein>
<evidence type="ECO:0000313" key="2">
    <source>
        <dbReference type="EMBL" id="KAH8705946.1"/>
    </source>
</evidence>
<gene>
    <name evidence="2" type="ORF">BGW36DRAFT_354333</name>
</gene>
<feature type="chain" id="PRO_5041909456" evidence="1">
    <location>
        <begin position="23"/>
        <end position="387"/>
    </location>
</feature>
<feature type="signal peptide" evidence="1">
    <location>
        <begin position="1"/>
        <end position="22"/>
    </location>
</feature>
<dbReference type="AlphaFoldDB" id="A0AAD4L6C6"/>
<organism evidence="2 3">
    <name type="scientific">Talaromyces proteolyticus</name>
    <dbReference type="NCBI Taxonomy" id="1131652"/>
    <lineage>
        <taxon>Eukaryota</taxon>
        <taxon>Fungi</taxon>
        <taxon>Dikarya</taxon>
        <taxon>Ascomycota</taxon>
        <taxon>Pezizomycotina</taxon>
        <taxon>Eurotiomycetes</taxon>
        <taxon>Eurotiomycetidae</taxon>
        <taxon>Eurotiales</taxon>
        <taxon>Trichocomaceae</taxon>
        <taxon>Talaromyces</taxon>
        <taxon>Talaromyces sect. Bacilispori</taxon>
    </lineage>
</organism>
<evidence type="ECO:0000256" key="1">
    <source>
        <dbReference type="SAM" id="SignalP"/>
    </source>
</evidence>
<proteinExistence type="predicted"/>
<dbReference type="Proteomes" id="UP001201262">
    <property type="component" value="Unassembled WGS sequence"/>
</dbReference>
<evidence type="ECO:0000313" key="3">
    <source>
        <dbReference type="Proteomes" id="UP001201262"/>
    </source>
</evidence>